<reference evidence="9 10" key="1">
    <citation type="submission" date="2019-04" db="EMBL/GenBank/DDBJ databases">
        <title>Geobacter oryzae sp. nov., ferric-reducing bacteria isolated from paddy soil.</title>
        <authorList>
            <person name="Xu Z."/>
            <person name="Masuda Y."/>
            <person name="Itoh H."/>
            <person name="Senoo K."/>
        </authorList>
    </citation>
    <scope>NUCLEOTIDE SEQUENCE [LARGE SCALE GENOMIC DNA]</scope>
    <source>
        <strain evidence="9 10">Red111</strain>
    </source>
</reference>
<dbReference type="InterPro" id="IPR058031">
    <property type="entry name" value="AAA_lid_NorR"/>
</dbReference>
<gene>
    <name evidence="9" type="ORF">E4633_08770</name>
</gene>
<dbReference type="FunFam" id="3.40.50.300:FF:000006">
    <property type="entry name" value="DNA-binding transcriptional regulator NtrC"/>
    <property type="match status" value="1"/>
</dbReference>
<dbReference type="Pfam" id="PF02954">
    <property type="entry name" value="HTH_8"/>
    <property type="match status" value="1"/>
</dbReference>
<dbReference type="InterPro" id="IPR009057">
    <property type="entry name" value="Homeodomain-like_sf"/>
</dbReference>
<dbReference type="Pfam" id="PF25601">
    <property type="entry name" value="AAA_lid_14"/>
    <property type="match status" value="1"/>
</dbReference>
<dbReference type="Gene3D" id="1.10.10.60">
    <property type="entry name" value="Homeodomain-like"/>
    <property type="match status" value="1"/>
</dbReference>
<keyword evidence="2" id="KW-0067">ATP-binding</keyword>
<sequence length="510" mass="55793">MSDSLTQVLIIDDERDVCTFFKRLLARKGYDVVTAANEPEAMAALETGRFNVALVDLKLPDTDGITLLEIIKSRQPDCEVIIMTGYSTVKTAVTAMQLGAYEYLEKPFDDIDMIEQLVARAAGAGAVHRRGDASPDEWAEVAQGVGFRVGSAPSMKRMVSLAYKVAGKDISVLIQGKTGTGKEVLARFIHAASARAGQPFIPVNCGALPENLLESELFGHEKGAFTGANQTRRGIFELANNGTLLLDEIGDATPQIQVKLLRVLETGEFMRVGGERPIKTDVRVIAATNVDLEQAIREKTFREDLFYRLNVVRLEIPSLSARSEDIPLLAEHFVQQLNRELRLAPGTVRLLQGYTWPGNIRELANVMRRAVVICNGDTILPEHLGGTFLAGPSATRRTEPAVTAAAAQTSAAPEAELVEQCGSFEALERMGAEELNRMLSSLRQAQSNLLAVMRRKKIVPPMHALKDSEAETIKEALSQYDGNITEAAKALGIARNTLYRKIKELELPGR</sequence>
<keyword evidence="6" id="KW-0597">Phosphoprotein</keyword>
<evidence type="ECO:0000256" key="1">
    <source>
        <dbReference type="ARBA" id="ARBA00022741"/>
    </source>
</evidence>
<dbReference type="SMART" id="SM00382">
    <property type="entry name" value="AAA"/>
    <property type="match status" value="1"/>
</dbReference>
<protein>
    <submittedName>
        <fullName evidence="9">Sigma-54-dependent Fis family transcriptional regulator</fullName>
    </submittedName>
</protein>
<dbReference type="InterPro" id="IPR002197">
    <property type="entry name" value="HTH_Fis"/>
</dbReference>
<accession>A0A4S1CGD4</accession>
<dbReference type="GO" id="GO:0043565">
    <property type="term" value="F:sequence-specific DNA binding"/>
    <property type="evidence" value="ECO:0007669"/>
    <property type="project" value="InterPro"/>
</dbReference>
<dbReference type="SMART" id="SM00448">
    <property type="entry name" value="REC"/>
    <property type="match status" value="1"/>
</dbReference>
<dbReference type="InterPro" id="IPR011006">
    <property type="entry name" value="CheY-like_superfamily"/>
</dbReference>
<dbReference type="InterPro" id="IPR025944">
    <property type="entry name" value="Sigma_54_int_dom_CS"/>
</dbReference>
<organism evidence="9 10">
    <name type="scientific">Geomonas terrae</name>
    <dbReference type="NCBI Taxonomy" id="2562681"/>
    <lineage>
        <taxon>Bacteria</taxon>
        <taxon>Pseudomonadati</taxon>
        <taxon>Thermodesulfobacteriota</taxon>
        <taxon>Desulfuromonadia</taxon>
        <taxon>Geobacterales</taxon>
        <taxon>Geobacteraceae</taxon>
        <taxon>Geomonas</taxon>
    </lineage>
</organism>
<keyword evidence="10" id="KW-1185">Reference proteome</keyword>
<keyword evidence="4" id="KW-0238">DNA-binding</keyword>
<evidence type="ECO:0000256" key="2">
    <source>
        <dbReference type="ARBA" id="ARBA00022840"/>
    </source>
</evidence>
<dbReference type="Gene3D" id="1.10.8.60">
    <property type="match status" value="1"/>
</dbReference>
<dbReference type="Proteomes" id="UP000306416">
    <property type="component" value="Unassembled WGS sequence"/>
</dbReference>
<dbReference type="PANTHER" id="PTHR32071">
    <property type="entry name" value="TRANSCRIPTIONAL REGULATORY PROTEIN"/>
    <property type="match status" value="1"/>
</dbReference>
<evidence type="ECO:0000256" key="5">
    <source>
        <dbReference type="ARBA" id="ARBA00023163"/>
    </source>
</evidence>
<dbReference type="Gene3D" id="3.40.50.300">
    <property type="entry name" value="P-loop containing nucleotide triphosphate hydrolases"/>
    <property type="match status" value="1"/>
</dbReference>
<dbReference type="InterPro" id="IPR025943">
    <property type="entry name" value="Sigma_54_int_dom_ATP-bd_2"/>
</dbReference>
<dbReference type="InterPro" id="IPR027417">
    <property type="entry name" value="P-loop_NTPase"/>
</dbReference>
<dbReference type="CDD" id="cd00009">
    <property type="entry name" value="AAA"/>
    <property type="match status" value="1"/>
</dbReference>
<dbReference type="PROSITE" id="PS50045">
    <property type="entry name" value="SIGMA54_INTERACT_4"/>
    <property type="match status" value="1"/>
</dbReference>
<evidence type="ECO:0000256" key="3">
    <source>
        <dbReference type="ARBA" id="ARBA00023015"/>
    </source>
</evidence>
<dbReference type="InterPro" id="IPR002078">
    <property type="entry name" value="Sigma_54_int"/>
</dbReference>
<keyword evidence="1" id="KW-0547">Nucleotide-binding</keyword>
<dbReference type="RefSeq" id="WP_135869874.1">
    <property type="nucleotide sequence ID" value="NZ_SRSC01000002.1"/>
</dbReference>
<dbReference type="Gene3D" id="3.40.50.2300">
    <property type="match status" value="1"/>
</dbReference>
<dbReference type="Pfam" id="PF00072">
    <property type="entry name" value="Response_reg"/>
    <property type="match status" value="1"/>
</dbReference>
<dbReference type="SUPFAM" id="SSF52540">
    <property type="entry name" value="P-loop containing nucleoside triphosphate hydrolases"/>
    <property type="match status" value="1"/>
</dbReference>
<dbReference type="PROSITE" id="PS00688">
    <property type="entry name" value="SIGMA54_INTERACT_3"/>
    <property type="match status" value="1"/>
</dbReference>
<feature type="domain" description="Response regulatory" evidence="8">
    <location>
        <begin position="7"/>
        <end position="121"/>
    </location>
</feature>
<dbReference type="AlphaFoldDB" id="A0A4S1CGD4"/>
<dbReference type="GO" id="GO:0000160">
    <property type="term" value="P:phosphorelay signal transduction system"/>
    <property type="evidence" value="ECO:0007669"/>
    <property type="project" value="InterPro"/>
</dbReference>
<dbReference type="InterPro" id="IPR001789">
    <property type="entry name" value="Sig_transdc_resp-reg_receiver"/>
</dbReference>
<dbReference type="EMBL" id="SRSC01000002">
    <property type="protein sequence ID" value="TGU72393.1"/>
    <property type="molecule type" value="Genomic_DNA"/>
</dbReference>
<comment type="caution">
    <text evidence="9">The sequence shown here is derived from an EMBL/GenBank/DDBJ whole genome shotgun (WGS) entry which is preliminary data.</text>
</comment>
<keyword evidence="5" id="KW-0804">Transcription</keyword>
<feature type="domain" description="Sigma-54 factor interaction" evidence="7">
    <location>
        <begin position="148"/>
        <end position="372"/>
    </location>
</feature>
<evidence type="ECO:0000259" key="8">
    <source>
        <dbReference type="PROSITE" id="PS50110"/>
    </source>
</evidence>
<keyword evidence="3" id="KW-0805">Transcription regulation</keyword>
<dbReference type="SUPFAM" id="SSF46689">
    <property type="entry name" value="Homeodomain-like"/>
    <property type="match status" value="1"/>
</dbReference>
<evidence type="ECO:0000256" key="6">
    <source>
        <dbReference type="PROSITE-ProRule" id="PRU00169"/>
    </source>
</evidence>
<dbReference type="PROSITE" id="PS50110">
    <property type="entry name" value="RESPONSE_REGULATORY"/>
    <property type="match status" value="1"/>
</dbReference>
<name>A0A4S1CGD4_9BACT</name>
<dbReference type="PROSITE" id="PS00676">
    <property type="entry name" value="SIGMA54_INTERACT_2"/>
    <property type="match status" value="1"/>
</dbReference>
<dbReference type="PRINTS" id="PR01590">
    <property type="entry name" value="HTHFIS"/>
</dbReference>
<dbReference type="InterPro" id="IPR003593">
    <property type="entry name" value="AAA+_ATPase"/>
</dbReference>
<evidence type="ECO:0000256" key="4">
    <source>
        <dbReference type="ARBA" id="ARBA00023125"/>
    </source>
</evidence>
<dbReference type="SUPFAM" id="SSF52172">
    <property type="entry name" value="CheY-like"/>
    <property type="match status" value="1"/>
</dbReference>
<feature type="modified residue" description="4-aspartylphosphate" evidence="6">
    <location>
        <position position="56"/>
    </location>
</feature>
<proteinExistence type="predicted"/>
<evidence type="ECO:0000259" key="7">
    <source>
        <dbReference type="PROSITE" id="PS50045"/>
    </source>
</evidence>
<evidence type="ECO:0000313" key="10">
    <source>
        <dbReference type="Proteomes" id="UP000306416"/>
    </source>
</evidence>
<evidence type="ECO:0000313" key="9">
    <source>
        <dbReference type="EMBL" id="TGU72393.1"/>
    </source>
</evidence>
<dbReference type="GO" id="GO:0005524">
    <property type="term" value="F:ATP binding"/>
    <property type="evidence" value="ECO:0007669"/>
    <property type="project" value="UniProtKB-KW"/>
</dbReference>
<dbReference type="Pfam" id="PF00158">
    <property type="entry name" value="Sigma54_activat"/>
    <property type="match status" value="1"/>
</dbReference>
<dbReference type="GO" id="GO:0006355">
    <property type="term" value="P:regulation of DNA-templated transcription"/>
    <property type="evidence" value="ECO:0007669"/>
    <property type="project" value="InterPro"/>
</dbReference>